<evidence type="ECO:0000256" key="4">
    <source>
        <dbReference type="ARBA" id="ARBA00012564"/>
    </source>
</evidence>
<keyword evidence="6 17" id="KW-0031">Aminopeptidase</keyword>
<dbReference type="Gene3D" id="2.60.40.1730">
    <property type="entry name" value="tricorn interacting facor f3 domain"/>
    <property type="match status" value="1"/>
</dbReference>
<feature type="domain" description="Peptidase M1 alanyl aminopeptidase C-terminal" evidence="15">
    <location>
        <begin position="564"/>
        <end position="890"/>
    </location>
</feature>
<keyword evidence="18" id="KW-1185">Reference proteome</keyword>
<dbReference type="EC" id="3.4.11.2" evidence="4 12"/>
<dbReference type="NCBIfam" id="TIGR02414">
    <property type="entry name" value="pepN_proteo"/>
    <property type="match status" value="1"/>
</dbReference>
<evidence type="ECO:0000259" key="15">
    <source>
        <dbReference type="Pfam" id="PF17432"/>
    </source>
</evidence>
<keyword evidence="7" id="KW-0645">Protease</keyword>
<dbReference type="InterPro" id="IPR042097">
    <property type="entry name" value="Aminopeptidase_N-like_N_sf"/>
</dbReference>
<dbReference type="InterPro" id="IPR014782">
    <property type="entry name" value="Peptidase_M1_dom"/>
</dbReference>
<name>A0ABS5XEK1_9GAMM</name>
<evidence type="ECO:0000259" key="14">
    <source>
        <dbReference type="Pfam" id="PF11940"/>
    </source>
</evidence>
<feature type="domain" description="Aminopeptidase N-like N-terminal" evidence="16">
    <location>
        <begin position="110"/>
        <end position="197"/>
    </location>
</feature>
<dbReference type="Gene3D" id="1.10.390.10">
    <property type="entry name" value="Neutral Protease Domain 2"/>
    <property type="match status" value="1"/>
</dbReference>
<keyword evidence="8" id="KW-0479">Metal-binding</keyword>
<keyword evidence="11" id="KW-0482">Metalloprotease</keyword>
<comment type="similarity">
    <text evidence="3">Belongs to the peptidase M1 family.</text>
</comment>
<dbReference type="InterPro" id="IPR027268">
    <property type="entry name" value="Peptidase_M4/M1_CTD_sf"/>
</dbReference>
<evidence type="ECO:0000256" key="12">
    <source>
        <dbReference type="NCBIfam" id="TIGR02414"/>
    </source>
</evidence>
<evidence type="ECO:0000256" key="10">
    <source>
        <dbReference type="ARBA" id="ARBA00022833"/>
    </source>
</evidence>
<evidence type="ECO:0000256" key="5">
    <source>
        <dbReference type="ARBA" id="ARBA00015611"/>
    </source>
</evidence>
<evidence type="ECO:0000256" key="9">
    <source>
        <dbReference type="ARBA" id="ARBA00022801"/>
    </source>
</evidence>
<dbReference type="EMBL" id="JAGTIS010000001">
    <property type="protein sequence ID" value="MBT8764762.1"/>
    <property type="molecule type" value="Genomic_DNA"/>
</dbReference>
<dbReference type="RefSeq" id="WP_215369115.1">
    <property type="nucleotide sequence ID" value="NZ_JAGTIS010000001.1"/>
</dbReference>
<dbReference type="Proteomes" id="UP001519667">
    <property type="component" value="Unassembled WGS sequence"/>
</dbReference>
<dbReference type="Pfam" id="PF11940">
    <property type="entry name" value="DUF3458"/>
    <property type="match status" value="1"/>
</dbReference>
<evidence type="ECO:0000313" key="18">
    <source>
        <dbReference type="Proteomes" id="UP001519667"/>
    </source>
</evidence>
<dbReference type="PRINTS" id="PR00756">
    <property type="entry name" value="ALADIPTASE"/>
</dbReference>
<feature type="domain" description="Peptidase M1 membrane alanine aminopeptidase" evidence="13">
    <location>
        <begin position="237"/>
        <end position="450"/>
    </location>
</feature>
<dbReference type="Pfam" id="PF17432">
    <property type="entry name" value="DUF3458_C"/>
    <property type="match status" value="1"/>
</dbReference>
<dbReference type="PANTHER" id="PTHR46322:SF1">
    <property type="entry name" value="PUROMYCIN-SENSITIVE AMINOPEPTIDASE"/>
    <property type="match status" value="1"/>
</dbReference>
<organism evidence="17 18">
    <name type="scientific">Metapseudomonas boanensis</name>
    <dbReference type="NCBI Taxonomy" id="2822138"/>
    <lineage>
        <taxon>Bacteria</taxon>
        <taxon>Pseudomonadati</taxon>
        <taxon>Pseudomonadota</taxon>
        <taxon>Gammaproteobacteria</taxon>
        <taxon>Pseudomonadales</taxon>
        <taxon>Pseudomonadaceae</taxon>
        <taxon>Metapseudomonas</taxon>
    </lineage>
</organism>
<dbReference type="Pfam" id="PF01433">
    <property type="entry name" value="Peptidase_M1"/>
    <property type="match status" value="1"/>
</dbReference>
<sequence length="890" mass="100099">MRTEQPKVIYLKDYQAPEYLIDETNLTFELYEDHSLVHAQLVIRRNPERAAGDSGAGLPPLVLDGQQLELLSLAMDDRVLGEGDYQLDDSHLTLQPVSSQFTLDSTVRIHPESNTALEGLYKSGTMFCTQCEAEGFRKITYYLDRPDVMSTFTTTITAEQHRYPVLLSNGNPMASGAEEGGRHWATWQDPFKKPAYLFALVAGDLWCVEDTFTTMNQREVALRIYVEPENIDKVQHAMDSLKKSMRWDEEVYGREYDLDIFMIVAVNDFNMGAMENKGLNIFNSSCVLAKAETATDAAHQRVEAVVAHEYFHNWSGNRVTCRDWFQLSLKEGFTVFRDAEFSADMNSRTVKRIEDVAFLRTNQFAEDAGPMAHPVRPDSFMEISNFYTLTVYEKGAEVVRMIHTLLGAEGFRKGTDLYFERHDGQAVTCDDFVKAMEDANGVELTQFKRWYSQSGTPRLQVEESYDAQAKTYSLTFRQSCPATPGQKEKAPFVIPLALGLLDGKGNELPLRLQGEGAAQGVGRVLALTEAEQCFTFVDIPERPLPSLLRGFSAPVKLSFPYSRDQLMFLMQHDSDGFNRWEAGQQLSVQVLQELIAQHQKGEPLVLDSRLVKAFDTLLGDESLDQAMVAEMLSLPSEAYLTEISEVADVEAIHAAREFARVTIGEALYQPLLARYRANRALSRETGYIAEAAHIARRTLQNIALSYLMQSGKAEALEACLEQFNDCDNMTERLSALAVLVNSAFEQAKADALQRFAEYFKDDPLVMDQWFSVQAGCGLPGGLERVQELMKHPAFTLKNPNKVRALIGAFANQNLVNFHRADGAGYRFLADHVIALNALNPQIASRQLTPLTRWRKYDTSRQQLMKAELERILASGELSSDVYEIVSKSLA</sequence>
<dbReference type="Gene3D" id="3.30.2010.30">
    <property type="match status" value="1"/>
</dbReference>
<evidence type="ECO:0000256" key="7">
    <source>
        <dbReference type="ARBA" id="ARBA00022670"/>
    </source>
</evidence>
<dbReference type="InterPro" id="IPR012779">
    <property type="entry name" value="Peptidase_M1_pepN"/>
</dbReference>
<proteinExistence type="inferred from homology"/>
<keyword evidence="9 17" id="KW-0378">Hydrolase</keyword>
<dbReference type="CDD" id="cd09600">
    <property type="entry name" value="M1_APN"/>
    <property type="match status" value="1"/>
</dbReference>
<dbReference type="InterPro" id="IPR045357">
    <property type="entry name" value="Aminopeptidase_N-like_N"/>
</dbReference>
<dbReference type="InterPro" id="IPR038438">
    <property type="entry name" value="PepN_Ig-like_sf"/>
</dbReference>
<keyword evidence="10" id="KW-0862">Zinc</keyword>
<evidence type="ECO:0000259" key="16">
    <source>
        <dbReference type="Pfam" id="PF17900"/>
    </source>
</evidence>
<evidence type="ECO:0000259" key="13">
    <source>
        <dbReference type="Pfam" id="PF01433"/>
    </source>
</evidence>
<evidence type="ECO:0000256" key="2">
    <source>
        <dbReference type="ARBA" id="ARBA00001947"/>
    </source>
</evidence>
<dbReference type="InterPro" id="IPR024601">
    <property type="entry name" value="Peptidase_M1_pepN_C"/>
</dbReference>
<evidence type="ECO:0000256" key="11">
    <source>
        <dbReference type="ARBA" id="ARBA00023049"/>
    </source>
</evidence>
<reference evidence="17 18" key="1">
    <citation type="submission" date="2021-04" db="EMBL/GenBank/DDBJ databases">
        <title>Pseudomonas boanensis sp. nov., a bacterium isolated from river water used for household purposes in Boane District, Mozambique.</title>
        <authorList>
            <person name="Nicklasson M."/>
            <person name="Martin-Rodriguez A.J."/>
            <person name="Thorell K."/>
            <person name="Neves L."/>
            <person name="Mussagy A."/>
            <person name="Rydberg H.A."/>
            <person name="Hernroth B."/>
            <person name="Svensson-Stadler L."/>
            <person name="Sjoling A."/>
        </authorList>
    </citation>
    <scope>NUCLEOTIDE SEQUENCE [LARGE SCALE GENOMIC DNA]</scope>
    <source>
        <strain evidence="17 18">DB1</strain>
    </source>
</reference>
<accession>A0ABS5XEK1</accession>
<evidence type="ECO:0000313" key="17">
    <source>
        <dbReference type="EMBL" id="MBT8764762.1"/>
    </source>
</evidence>
<comment type="catalytic activity">
    <reaction evidence="1">
        <text>Release of an N-terminal amino acid, Xaa-|-Yaa- from a peptide, amide or arylamide. Xaa is preferably Ala, but may be most amino acids including Pro (slow action). When a terminal hydrophobic residue is followed by a prolyl residue, the two may be released as an intact Xaa-Pro dipeptide.</text>
        <dbReference type="EC" id="3.4.11.2"/>
    </reaction>
</comment>
<dbReference type="Gene3D" id="1.25.50.10">
    <property type="entry name" value="Peptidase M1, alanyl aminopeptidase, C-terminal domain"/>
    <property type="match status" value="1"/>
</dbReference>
<dbReference type="Pfam" id="PF17900">
    <property type="entry name" value="Peptidase_M1_N"/>
    <property type="match status" value="1"/>
</dbReference>
<dbReference type="InterPro" id="IPR001930">
    <property type="entry name" value="Peptidase_M1"/>
</dbReference>
<evidence type="ECO:0000256" key="8">
    <source>
        <dbReference type="ARBA" id="ARBA00022723"/>
    </source>
</evidence>
<dbReference type="PANTHER" id="PTHR46322">
    <property type="entry name" value="PUROMYCIN-SENSITIVE AMINOPEPTIDASE"/>
    <property type="match status" value="1"/>
</dbReference>
<dbReference type="SUPFAM" id="SSF55486">
    <property type="entry name" value="Metalloproteases ('zincins'), catalytic domain"/>
    <property type="match status" value="1"/>
</dbReference>
<dbReference type="GO" id="GO:0016285">
    <property type="term" value="F:alanyl aminopeptidase activity"/>
    <property type="evidence" value="ECO:0007669"/>
    <property type="project" value="UniProtKB-EC"/>
</dbReference>
<dbReference type="InterPro" id="IPR037144">
    <property type="entry name" value="Peptidase_M1_pepN_C_sf"/>
</dbReference>
<evidence type="ECO:0000256" key="6">
    <source>
        <dbReference type="ARBA" id="ARBA00022438"/>
    </source>
</evidence>
<evidence type="ECO:0000256" key="1">
    <source>
        <dbReference type="ARBA" id="ARBA00000098"/>
    </source>
</evidence>
<dbReference type="SUPFAM" id="SSF63737">
    <property type="entry name" value="Leukotriene A4 hydrolase N-terminal domain"/>
    <property type="match status" value="1"/>
</dbReference>
<comment type="caution">
    <text evidence="17">The sequence shown here is derived from an EMBL/GenBank/DDBJ whole genome shotgun (WGS) entry which is preliminary data.</text>
</comment>
<feature type="domain" description="Peptidase M1 alanyl aminopeptidase Ig-like fold" evidence="14">
    <location>
        <begin position="455"/>
        <end position="558"/>
    </location>
</feature>
<evidence type="ECO:0000256" key="3">
    <source>
        <dbReference type="ARBA" id="ARBA00010136"/>
    </source>
</evidence>
<dbReference type="Gene3D" id="2.60.40.1840">
    <property type="match status" value="1"/>
</dbReference>
<comment type="cofactor">
    <cofactor evidence="2">
        <name>Zn(2+)</name>
        <dbReference type="ChEBI" id="CHEBI:29105"/>
    </cofactor>
</comment>
<gene>
    <name evidence="17" type="primary">pepN</name>
    <name evidence="17" type="ORF">J7302_01165</name>
</gene>
<dbReference type="InterPro" id="IPR035414">
    <property type="entry name" value="Peptidase_M1_pepN_Ig-like"/>
</dbReference>
<protein>
    <recommendedName>
        <fullName evidence="5 12">Aminopeptidase N</fullName>
        <ecNumber evidence="4 12">3.4.11.2</ecNumber>
    </recommendedName>
</protein>